<dbReference type="GO" id="GO:0005783">
    <property type="term" value="C:endoplasmic reticulum"/>
    <property type="evidence" value="ECO:0007669"/>
    <property type="project" value="InterPro"/>
</dbReference>
<accession>A0A8T2SZC1</accession>
<evidence type="ECO:0000256" key="2">
    <source>
        <dbReference type="ARBA" id="ARBA00004308"/>
    </source>
</evidence>
<reference evidence="14" key="1">
    <citation type="submission" date="2021-08" db="EMBL/GenBank/DDBJ databases">
        <title>WGS assembly of Ceratopteris richardii.</title>
        <authorList>
            <person name="Marchant D.B."/>
            <person name="Chen G."/>
            <person name="Jenkins J."/>
            <person name="Shu S."/>
            <person name="Leebens-Mack J."/>
            <person name="Grimwood J."/>
            <person name="Schmutz J."/>
            <person name="Soltis P."/>
            <person name="Soltis D."/>
            <person name="Chen Z.-H."/>
        </authorList>
    </citation>
    <scope>NUCLEOTIDE SEQUENCE</scope>
    <source>
        <strain evidence="14">Whitten #5841</strain>
        <tissue evidence="14">Leaf</tissue>
    </source>
</reference>
<evidence type="ECO:0000256" key="8">
    <source>
        <dbReference type="ARBA" id="ARBA00022786"/>
    </source>
</evidence>
<evidence type="ECO:0000259" key="13">
    <source>
        <dbReference type="PROSITE" id="PS50089"/>
    </source>
</evidence>
<evidence type="ECO:0000313" key="15">
    <source>
        <dbReference type="Proteomes" id="UP000825935"/>
    </source>
</evidence>
<comment type="pathway">
    <text evidence="3">Protein modification; protein ubiquitination.</text>
</comment>
<dbReference type="GO" id="GO:0006511">
    <property type="term" value="P:ubiquitin-dependent protein catabolic process"/>
    <property type="evidence" value="ECO:0007669"/>
    <property type="project" value="InterPro"/>
</dbReference>
<dbReference type="PROSITE" id="PS50089">
    <property type="entry name" value="ZF_RING_2"/>
    <property type="match status" value="1"/>
</dbReference>
<evidence type="ECO:0000256" key="6">
    <source>
        <dbReference type="ARBA" id="ARBA00022723"/>
    </source>
</evidence>
<comment type="catalytic activity">
    <reaction evidence="1">
        <text>S-ubiquitinyl-[E2 ubiquitin-conjugating enzyme]-L-cysteine + [acceptor protein]-L-lysine = [E2 ubiquitin-conjugating enzyme]-L-cysteine + N(6)-ubiquitinyl-[acceptor protein]-L-lysine.</text>
        <dbReference type="EC" id="2.3.2.27"/>
    </reaction>
</comment>
<feature type="domain" description="RING-type" evidence="13">
    <location>
        <begin position="164"/>
        <end position="212"/>
    </location>
</feature>
<evidence type="ECO:0000256" key="5">
    <source>
        <dbReference type="ARBA" id="ARBA00022679"/>
    </source>
</evidence>
<keyword evidence="5" id="KW-0808">Transferase</keyword>
<evidence type="ECO:0000256" key="9">
    <source>
        <dbReference type="ARBA" id="ARBA00022833"/>
    </source>
</evidence>
<dbReference type="PROSITE" id="PS00518">
    <property type="entry name" value="ZF_RING_1"/>
    <property type="match status" value="1"/>
</dbReference>
<evidence type="ECO:0000256" key="4">
    <source>
        <dbReference type="ARBA" id="ARBA00012483"/>
    </source>
</evidence>
<dbReference type="Gene3D" id="3.30.40.10">
    <property type="entry name" value="Zinc/RING finger domain, C3HC4 (zinc finger)"/>
    <property type="match status" value="1"/>
</dbReference>
<dbReference type="Proteomes" id="UP000825935">
    <property type="component" value="Chromosome 17"/>
</dbReference>
<evidence type="ECO:0000256" key="3">
    <source>
        <dbReference type="ARBA" id="ARBA00004906"/>
    </source>
</evidence>
<dbReference type="InterPro" id="IPR013083">
    <property type="entry name" value="Znf_RING/FYVE/PHD"/>
</dbReference>
<dbReference type="InterPro" id="IPR045103">
    <property type="entry name" value="RNF5/RNF185-like"/>
</dbReference>
<keyword evidence="6" id="KW-0479">Metal-binding</keyword>
<dbReference type="GO" id="GO:0008270">
    <property type="term" value="F:zinc ion binding"/>
    <property type="evidence" value="ECO:0007669"/>
    <property type="project" value="UniProtKB-KW"/>
</dbReference>
<organism evidence="14 15">
    <name type="scientific">Ceratopteris richardii</name>
    <name type="common">Triangle waterfern</name>
    <dbReference type="NCBI Taxonomy" id="49495"/>
    <lineage>
        <taxon>Eukaryota</taxon>
        <taxon>Viridiplantae</taxon>
        <taxon>Streptophyta</taxon>
        <taxon>Embryophyta</taxon>
        <taxon>Tracheophyta</taxon>
        <taxon>Polypodiopsida</taxon>
        <taxon>Polypodiidae</taxon>
        <taxon>Polypodiales</taxon>
        <taxon>Pteridineae</taxon>
        <taxon>Pteridaceae</taxon>
        <taxon>Parkerioideae</taxon>
        <taxon>Ceratopteris</taxon>
    </lineage>
</organism>
<dbReference type="GO" id="GO:0061630">
    <property type="term" value="F:ubiquitin protein ligase activity"/>
    <property type="evidence" value="ECO:0007669"/>
    <property type="project" value="UniProtKB-EC"/>
</dbReference>
<keyword evidence="10" id="KW-0472">Membrane</keyword>
<keyword evidence="15" id="KW-1185">Reference proteome</keyword>
<dbReference type="SUPFAM" id="SSF57850">
    <property type="entry name" value="RING/U-box"/>
    <property type="match status" value="1"/>
</dbReference>
<protein>
    <recommendedName>
        <fullName evidence="4">RING-type E3 ubiquitin transferase</fullName>
        <ecNumber evidence="4">2.3.2.27</ecNumber>
    </recommendedName>
</protein>
<comment type="subcellular location">
    <subcellularLocation>
        <location evidence="2">Endomembrane system</location>
    </subcellularLocation>
</comment>
<evidence type="ECO:0000256" key="1">
    <source>
        <dbReference type="ARBA" id="ARBA00000900"/>
    </source>
</evidence>
<sequence>MTRRTISSSIMNKKAGAAASTKRAAPGSGDEQYVTATRRVRTSKEKVSSVSDYIRTVMEQLKSQTPLSAAHPPELTGYANTAAGTSFRVPAPAVGGAQSTSDGFSEQQVWLMIVEKMREEIIKARDVHRANLYDSKTNVRSQIPSNFQKTQEEITSEPSTQYNCTACSPLQRPATAITVCGHYLCWSCLCKWHHRDASSSVSASKKECPCCKKILSKSQVTFVGEKHEENSATDDHSLRGGSLSSLATDQRDKLLQAAAIPILASKLQANIFHLSAEKRPFLNTQARSHCAGSLEHVKTYHAENSTEAEDDNFCTSSSQYHALSIGHDRISQMNVETFVGGRLCVPLNKLEKSQEPSPILDNYAGHDFVAAGVLSLTNKSTTASVGPQDSSFSQGNTDVSTAYIEACNDMPAAKESPYSWSRFLSSPTIGFPDGIKTLNSVGEEQHMNECTVPWPDYIHGVNASEYMSQMYANENLAYDYTAGEFISNTASQSGIFSPMTIPNSIQKVLEIEASEGDFNETEMKELKQLQETLKEQLTSQNSLNAISYEWLTTLLASTSHYSGEVSGTDHHDVTHGEGYPSCVTSLSNEASEKNQLMSLGYYRRNYNCSSNIVPSVFDQYVGPSTIKSYYTSPEQPQALIFPSDSAFSSTSVASPSSENNPMTEIMASSCATIRPYQDDANSNWRCIYSTDVWDWSLSDNPFTI</sequence>
<dbReference type="PANTHER" id="PTHR12313">
    <property type="entry name" value="E3 UBIQUITIN-PROTEIN LIGASE RNF5-RELATED"/>
    <property type="match status" value="1"/>
</dbReference>
<dbReference type="InterPro" id="IPR001841">
    <property type="entry name" value="Znf_RING"/>
</dbReference>
<dbReference type="EC" id="2.3.2.27" evidence="4"/>
<gene>
    <name evidence="14" type="ORF">KP509_17G050800</name>
</gene>
<feature type="compositionally biased region" description="Polar residues" evidence="12">
    <location>
        <begin position="1"/>
        <end position="11"/>
    </location>
</feature>
<evidence type="ECO:0000256" key="10">
    <source>
        <dbReference type="ARBA" id="ARBA00023136"/>
    </source>
</evidence>
<dbReference type="EMBL" id="CM035422">
    <property type="protein sequence ID" value="KAH7373340.1"/>
    <property type="molecule type" value="Genomic_DNA"/>
</dbReference>
<dbReference type="AlphaFoldDB" id="A0A8T2SZC1"/>
<keyword evidence="8" id="KW-0833">Ubl conjugation pathway</keyword>
<keyword evidence="7 11" id="KW-0863">Zinc-finger</keyword>
<comment type="caution">
    <text evidence="14">The sequence shown here is derived from an EMBL/GenBank/DDBJ whole genome shotgun (WGS) entry which is preliminary data.</text>
</comment>
<dbReference type="OrthoDB" id="10633926at2759"/>
<proteinExistence type="predicted"/>
<evidence type="ECO:0000256" key="11">
    <source>
        <dbReference type="PROSITE-ProRule" id="PRU00175"/>
    </source>
</evidence>
<name>A0A8T2SZC1_CERRI</name>
<feature type="compositionally biased region" description="Low complexity" evidence="12">
    <location>
        <begin position="13"/>
        <end position="25"/>
    </location>
</feature>
<evidence type="ECO:0000313" key="14">
    <source>
        <dbReference type="EMBL" id="KAH7373340.1"/>
    </source>
</evidence>
<evidence type="ECO:0000256" key="7">
    <source>
        <dbReference type="ARBA" id="ARBA00022771"/>
    </source>
</evidence>
<feature type="region of interest" description="Disordered" evidence="12">
    <location>
        <begin position="1"/>
        <end position="32"/>
    </location>
</feature>
<dbReference type="InterPro" id="IPR017907">
    <property type="entry name" value="Znf_RING_CS"/>
</dbReference>
<evidence type="ECO:0000256" key="12">
    <source>
        <dbReference type="SAM" id="MobiDB-lite"/>
    </source>
</evidence>
<keyword evidence="9" id="KW-0862">Zinc</keyword>